<sequence>MYHILTMFKCHHIIILACSIPRYIVAAPTEVAAFAPHHDSFLNVPPPLQFTLEHDNQLQLRNRRFLHETIPPEVHPPIPDKMERNGIKIRKPSREQLILIKYLIKHVTAGRPYKFEEDGSFHDVPKSPWTVKYYCGKIEVFDEEDYLLYETSCCYRFPHSSAYCCSCDNLGEASLNTFAIICGPCTIVPSFTAIFLMVKEVGSRTIQRIRDAYSGTPAALWMRQQKATVVPAPETELGNLA</sequence>
<accession>A0A5B0MTI6</accession>
<comment type="caution">
    <text evidence="2">The sequence shown here is derived from an EMBL/GenBank/DDBJ whole genome shotgun (WGS) entry which is preliminary data.</text>
</comment>
<feature type="signal peptide" evidence="1">
    <location>
        <begin position="1"/>
        <end position="26"/>
    </location>
</feature>
<name>A0A5B0MTI6_PUCGR</name>
<reference evidence="2 3" key="1">
    <citation type="submission" date="2019-05" db="EMBL/GenBank/DDBJ databases">
        <title>Emergence of the Ug99 lineage of the wheat stem rust pathogen through somatic hybridization.</title>
        <authorList>
            <person name="Li F."/>
            <person name="Upadhyaya N.M."/>
            <person name="Sperschneider J."/>
            <person name="Matny O."/>
            <person name="Nguyen-Phuc H."/>
            <person name="Mago R."/>
            <person name="Raley C."/>
            <person name="Miller M.E."/>
            <person name="Silverstein K.A.T."/>
            <person name="Henningsen E."/>
            <person name="Hirsch C.D."/>
            <person name="Visser B."/>
            <person name="Pretorius Z.A."/>
            <person name="Steffenson B.J."/>
            <person name="Schwessinger B."/>
            <person name="Dodds P.N."/>
            <person name="Figueroa M."/>
        </authorList>
    </citation>
    <scope>NUCLEOTIDE SEQUENCE [LARGE SCALE GENOMIC DNA]</scope>
    <source>
        <strain evidence="2">21-0</strain>
    </source>
</reference>
<keyword evidence="1" id="KW-0732">Signal</keyword>
<dbReference type="AlphaFoldDB" id="A0A5B0MTI6"/>
<keyword evidence="3" id="KW-1185">Reference proteome</keyword>
<dbReference type="EMBL" id="VSWC01000132">
    <property type="protein sequence ID" value="KAA1079209.1"/>
    <property type="molecule type" value="Genomic_DNA"/>
</dbReference>
<feature type="chain" id="PRO_5022979627" evidence="1">
    <location>
        <begin position="27"/>
        <end position="241"/>
    </location>
</feature>
<dbReference type="Proteomes" id="UP000324748">
    <property type="component" value="Unassembled WGS sequence"/>
</dbReference>
<evidence type="ECO:0000313" key="2">
    <source>
        <dbReference type="EMBL" id="KAA1079209.1"/>
    </source>
</evidence>
<gene>
    <name evidence="2" type="ORF">PGT21_003839</name>
</gene>
<dbReference type="OrthoDB" id="10297183at2759"/>
<evidence type="ECO:0000313" key="3">
    <source>
        <dbReference type="Proteomes" id="UP000324748"/>
    </source>
</evidence>
<proteinExistence type="predicted"/>
<protein>
    <submittedName>
        <fullName evidence="2">Uncharacterized protein</fullName>
    </submittedName>
</protein>
<evidence type="ECO:0000256" key="1">
    <source>
        <dbReference type="SAM" id="SignalP"/>
    </source>
</evidence>
<organism evidence="2 3">
    <name type="scientific">Puccinia graminis f. sp. tritici</name>
    <dbReference type="NCBI Taxonomy" id="56615"/>
    <lineage>
        <taxon>Eukaryota</taxon>
        <taxon>Fungi</taxon>
        <taxon>Dikarya</taxon>
        <taxon>Basidiomycota</taxon>
        <taxon>Pucciniomycotina</taxon>
        <taxon>Pucciniomycetes</taxon>
        <taxon>Pucciniales</taxon>
        <taxon>Pucciniaceae</taxon>
        <taxon>Puccinia</taxon>
    </lineage>
</organism>